<evidence type="ECO:0000313" key="2">
    <source>
        <dbReference type="Proteomes" id="UP000051242"/>
    </source>
</evidence>
<evidence type="ECO:0000313" key="1">
    <source>
        <dbReference type="EMBL" id="KRO81250.1"/>
    </source>
</evidence>
<comment type="caution">
    <text evidence="1">The sequence shown here is derived from an EMBL/GenBank/DDBJ whole genome shotgun (WGS) entry which is preliminary data.</text>
</comment>
<gene>
    <name evidence="1" type="ORF">ABR85_09825</name>
</gene>
<dbReference type="InterPro" id="IPR011990">
    <property type="entry name" value="TPR-like_helical_dom_sf"/>
</dbReference>
<dbReference type="SUPFAM" id="SSF48452">
    <property type="entry name" value="TPR-like"/>
    <property type="match status" value="1"/>
</dbReference>
<protein>
    <submittedName>
        <fullName evidence="1">Uncharacterized protein</fullName>
    </submittedName>
</protein>
<dbReference type="AlphaFoldDB" id="A0A0R2T6Z9"/>
<dbReference type="PROSITE" id="PS51257">
    <property type="entry name" value="PROKAR_LIPOPROTEIN"/>
    <property type="match status" value="1"/>
</dbReference>
<accession>A0A0R2T6Z9</accession>
<sequence length="703" mass="76487">MALRRKKHQSTHERSQHVKQILLLGAVVSACLSCGATGQNLSEIALPAPEICFGLRSIVEPEALAVCSALDASQRIRARELAEQWLTSAPTSSAAHYTLAEVLLTVEGNVPRALFHLNQAEANSKIRSFDQMVGAGTDLPEGSAPETPLWHYLTLNQLSSVHQLIGNQEESLRYLDALAEAYGVDLEPYKGWPLIKLGRFEDARQSALRVLAKDDVDRFSEAQAWNTLCAVELSAPQESQAAPACDKALELDEAAQNTREELSTVTLTNAAEVALSRLRIDQAERLIDRATRYPNPSSVSNPWIQKLYLTLAQGRFDNAQSALEQMLVWRNRQDPLIGVSNRAEHFLASATFLLLAGYTEEAARLAESALNQPDRNGNFSADDAQKDAIAALLTTLAFRADYERQLEYAAAQEWGVRLSATASAQLTRLAAWRAGRRAASLFANAETMRNRLRPYGPLDVHIPEWIEPEIARLLGAGVFTSLIEDAETRGSFSGAQGYKHSFATESAALRHDSDGVIDEGTLALSLLPDAEAMLRARVQWHMARAYWLKGDSGSARSFFSASLRQDPSLARRLGAGIPVAISHDGTPSALALADRLSISPRFEASPEGLALEISANTLCLRDSEEAVISCYTPARKSESLTGDSPAILSLPLANDSALVAVEFQRQLFGIGVELSKAQRSAIMGASVVLRSQSYGNDTSLPDF</sequence>
<dbReference type="Proteomes" id="UP000051242">
    <property type="component" value="Unassembled WGS sequence"/>
</dbReference>
<proteinExistence type="predicted"/>
<dbReference type="EMBL" id="LICD01000082">
    <property type="protein sequence ID" value="KRO81250.1"/>
    <property type="molecule type" value="Genomic_DNA"/>
</dbReference>
<name>A0A0R2T6Z9_9GAMM</name>
<organism evidence="1 2">
    <name type="scientific">OM182 bacterium BACL3 MAG-120619-bin3</name>
    <dbReference type="NCBI Taxonomy" id="1655593"/>
    <lineage>
        <taxon>Bacteria</taxon>
        <taxon>Pseudomonadati</taxon>
        <taxon>Pseudomonadota</taxon>
        <taxon>Gammaproteobacteria</taxon>
        <taxon>OMG group</taxon>
        <taxon>OM182 clade</taxon>
    </lineage>
</organism>
<dbReference type="Gene3D" id="1.25.40.10">
    <property type="entry name" value="Tetratricopeptide repeat domain"/>
    <property type="match status" value="1"/>
</dbReference>
<reference evidence="1 2" key="1">
    <citation type="submission" date="2015-10" db="EMBL/GenBank/DDBJ databases">
        <title>Metagenome-Assembled Genomes uncover a global brackish microbiome.</title>
        <authorList>
            <person name="Hugerth L.W."/>
            <person name="Larsson J."/>
            <person name="Alneberg J."/>
            <person name="Lindh M.V."/>
            <person name="Legrand C."/>
            <person name="Pinhassi J."/>
            <person name="Andersson A.F."/>
        </authorList>
    </citation>
    <scope>NUCLEOTIDE SEQUENCE [LARGE SCALE GENOMIC DNA]</scope>
    <source>
        <strain evidence="1">BACL22 MAG-120619-bin3</strain>
    </source>
</reference>